<dbReference type="Pfam" id="PF01749">
    <property type="entry name" value="IBB"/>
    <property type="match status" value="1"/>
</dbReference>
<name>A0A8D2E110_SCIVU</name>
<keyword evidence="6" id="KW-0539">Nucleus</keyword>
<evidence type="ECO:0000256" key="6">
    <source>
        <dbReference type="ARBA" id="ARBA00023242"/>
    </source>
</evidence>
<sequence length="103" mass="11894">MSTNDNANSPPARLNRFKNKGKDSTEMRRGQIEVNVELRKAKKGDQILKRRNVSSFPDDATLLLQENHNNQEVFFSRGRRRSKCCARNYTFQVQDGTPGTFNF</sequence>
<dbReference type="GO" id="GO:0005737">
    <property type="term" value="C:cytoplasm"/>
    <property type="evidence" value="ECO:0007669"/>
    <property type="project" value="UniProtKB-SubCell"/>
</dbReference>
<evidence type="ECO:0000256" key="5">
    <source>
        <dbReference type="ARBA" id="ARBA00022990"/>
    </source>
</evidence>
<keyword evidence="7" id="KW-0813">Transport</keyword>
<keyword evidence="11" id="KW-1185">Reference proteome</keyword>
<keyword evidence="4" id="KW-0597">Phosphoprotein</keyword>
<dbReference type="Ensembl" id="ENSSVLT00005035376.1">
    <property type="protein sequence ID" value="ENSSVLP00005031864.1"/>
    <property type="gene ID" value="ENSSVLG00005025079.1"/>
</dbReference>
<evidence type="ECO:0000256" key="3">
    <source>
        <dbReference type="ARBA" id="ARBA00022490"/>
    </source>
</evidence>
<evidence type="ECO:0000313" key="10">
    <source>
        <dbReference type="Ensembl" id="ENSSVLP00005031864.1"/>
    </source>
</evidence>
<evidence type="ECO:0000256" key="8">
    <source>
        <dbReference type="SAM" id="MobiDB-lite"/>
    </source>
</evidence>
<feature type="region of interest" description="Disordered" evidence="8">
    <location>
        <begin position="1"/>
        <end position="30"/>
    </location>
</feature>
<dbReference type="FunFam" id="1.20.5.690:FF:000005">
    <property type="entry name" value="Importin subunit alpha"/>
    <property type="match status" value="1"/>
</dbReference>
<dbReference type="Proteomes" id="UP000694564">
    <property type="component" value="Chromosome 14"/>
</dbReference>
<evidence type="ECO:0000313" key="11">
    <source>
        <dbReference type="Proteomes" id="UP000694564"/>
    </source>
</evidence>
<dbReference type="Gene3D" id="1.20.5.690">
    <property type="entry name" value="Importin-alpha, importin-beta-binding domain"/>
    <property type="match status" value="1"/>
</dbReference>
<dbReference type="GeneTree" id="ENSGT00940000165982"/>
<dbReference type="GO" id="GO:0061608">
    <property type="term" value="F:nuclear import signal receptor activity"/>
    <property type="evidence" value="ECO:0007669"/>
    <property type="project" value="InterPro"/>
</dbReference>
<dbReference type="AlphaFoldDB" id="A0A8D2E110"/>
<evidence type="ECO:0000256" key="4">
    <source>
        <dbReference type="ARBA" id="ARBA00022553"/>
    </source>
</evidence>
<keyword evidence="5" id="KW-0007">Acetylation</keyword>
<keyword evidence="3" id="KW-0963">Cytoplasm</keyword>
<feature type="compositionally biased region" description="Basic and acidic residues" evidence="8">
    <location>
        <begin position="20"/>
        <end position="30"/>
    </location>
</feature>
<dbReference type="InterPro" id="IPR002652">
    <property type="entry name" value="Importin-a_IBB"/>
</dbReference>
<proteinExistence type="predicted"/>
<organism evidence="10 11">
    <name type="scientific">Sciurus vulgaris</name>
    <name type="common">Eurasian red squirrel</name>
    <dbReference type="NCBI Taxonomy" id="55149"/>
    <lineage>
        <taxon>Eukaryota</taxon>
        <taxon>Metazoa</taxon>
        <taxon>Chordata</taxon>
        <taxon>Craniata</taxon>
        <taxon>Vertebrata</taxon>
        <taxon>Euteleostomi</taxon>
        <taxon>Mammalia</taxon>
        <taxon>Eutheria</taxon>
        <taxon>Euarchontoglires</taxon>
        <taxon>Glires</taxon>
        <taxon>Rodentia</taxon>
        <taxon>Sciuromorpha</taxon>
        <taxon>Sciuridae</taxon>
        <taxon>Sciurinae</taxon>
        <taxon>Sciurini</taxon>
        <taxon>Sciurus</taxon>
    </lineage>
</organism>
<dbReference type="GO" id="GO:0006606">
    <property type="term" value="P:protein import into nucleus"/>
    <property type="evidence" value="ECO:0007669"/>
    <property type="project" value="InterPro"/>
</dbReference>
<evidence type="ECO:0000259" key="9">
    <source>
        <dbReference type="PROSITE" id="PS51214"/>
    </source>
</evidence>
<evidence type="ECO:0000256" key="2">
    <source>
        <dbReference type="ARBA" id="ARBA00004496"/>
    </source>
</evidence>
<evidence type="ECO:0000256" key="7">
    <source>
        <dbReference type="PROSITE-ProRule" id="PRU00561"/>
    </source>
</evidence>
<reference evidence="10" key="1">
    <citation type="submission" date="2025-08" db="UniProtKB">
        <authorList>
            <consortium name="Ensembl"/>
        </authorList>
    </citation>
    <scope>IDENTIFICATION</scope>
</reference>
<protein>
    <recommendedName>
        <fullName evidence="9">IBB domain-containing protein</fullName>
    </recommendedName>
</protein>
<dbReference type="PROSITE" id="PS51214">
    <property type="entry name" value="IBB"/>
    <property type="match status" value="1"/>
</dbReference>
<dbReference type="OrthoDB" id="9632791at2759"/>
<accession>A0A8D2E110</accession>
<dbReference type="InterPro" id="IPR036975">
    <property type="entry name" value="Importin-a_IBB_sf"/>
</dbReference>
<reference evidence="10" key="2">
    <citation type="submission" date="2025-09" db="UniProtKB">
        <authorList>
            <consortium name="Ensembl"/>
        </authorList>
    </citation>
    <scope>IDENTIFICATION</scope>
</reference>
<evidence type="ECO:0000256" key="1">
    <source>
        <dbReference type="ARBA" id="ARBA00004123"/>
    </source>
</evidence>
<feature type="domain" description="IBB" evidence="9">
    <location>
        <begin position="1"/>
        <end position="60"/>
    </location>
</feature>
<comment type="subcellular location">
    <subcellularLocation>
        <location evidence="2">Cytoplasm</location>
    </subcellularLocation>
    <subcellularLocation>
        <location evidence="1">Nucleus</location>
    </subcellularLocation>
</comment>
<dbReference type="GO" id="GO:0005634">
    <property type="term" value="C:nucleus"/>
    <property type="evidence" value="ECO:0007669"/>
    <property type="project" value="UniProtKB-SubCell"/>
</dbReference>